<dbReference type="Gene3D" id="3.40.720.10">
    <property type="entry name" value="Alkaline Phosphatase, subunit A"/>
    <property type="match status" value="1"/>
</dbReference>
<dbReference type="RefSeq" id="WP_256506565.1">
    <property type="nucleotide sequence ID" value="NZ_CP101740.1"/>
</dbReference>
<protein>
    <submittedName>
        <fullName evidence="2">Ectonucleotide pyrophosphatase/phosphodiesterase</fullName>
    </submittedName>
</protein>
<gene>
    <name evidence="2" type="ORF">NMP03_00240</name>
</gene>
<dbReference type="Pfam" id="PF01663">
    <property type="entry name" value="Phosphodiest"/>
    <property type="match status" value="1"/>
</dbReference>
<keyword evidence="3" id="KW-1185">Reference proteome</keyword>
<name>A0ABY5L9J0_9SPHN</name>
<dbReference type="Proteomes" id="UP001058533">
    <property type="component" value="Chromosome"/>
</dbReference>
<dbReference type="CDD" id="cd16018">
    <property type="entry name" value="Enpp"/>
    <property type="match status" value="1"/>
</dbReference>
<keyword evidence="1" id="KW-0732">Signal</keyword>
<sequence length="413" mass="44962">MHLITRLTAVALAAALQACAAGPAIAPEPRLAAAPVERREPVTILLSIDGFHPDYLQRGLTPNLSRLAAQGVQAPMRPSFPTKTFPNHYAIVTGLHPDRNGIVANRFEDPARPDEVFTMANLEPYWWDQAEPIWVTAEKAGVRTATMFWPGSNSKVRDTYPSDWQQFAQALPERNRVAAVVDWLRRPAATRPKLVTLYFDTVDTAGHRFGPRSPEANKAIGEADAQIGDLMRELETLGQPANLIVVSDHGMAEVSADRTIDLLAAFPASDIRLAEDGPYASFHAQPGREAAVRAALAKRHPHMRCWEKGELPARLAYGRNPRVPPYICIADSGWTILGQPPKYPIKGGAHGYDNADPAMHSILVANGPAFRRGVTLPIADNVDVYALLRHLAGLPAATDVDGRIAPLRAALAE</sequence>
<accession>A0ABY5L9J0</accession>
<reference evidence="2" key="1">
    <citation type="submission" date="2022-07" db="EMBL/GenBank/DDBJ databases">
        <title>Sphingomonas sp. nov., a novel bacterium isolated from the north slope of the Mount Everest.</title>
        <authorList>
            <person name="Cui X."/>
            <person name="Liu Y."/>
        </authorList>
    </citation>
    <scope>NUCLEOTIDE SEQUENCE</scope>
    <source>
        <strain evidence="2">S5-59</strain>
    </source>
</reference>
<proteinExistence type="predicted"/>
<dbReference type="PANTHER" id="PTHR10151:SF120">
    <property type="entry name" value="BIS(5'-ADENOSYL)-TRIPHOSPHATASE"/>
    <property type="match status" value="1"/>
</dbReference>
<evidence type="ECO:0000313" key="3">
    <source>
        <dbReference type="Proteomes" id="UP001058533"/>
    </source>
</evidence>
<dbReference type="PANTHER" id="PTHR10151">
    <property type="entry name" value="ECTONUCLEOTIDE PYROPHOSPHATASE/PHOSPHODIESTERASE"/>
    <property type="match status" value="1"/>
</dbReference>
<evidence type="ECO:0000313" key="2">
    <source>
        <dbReference type="EMBL" id="UUL82718.1"/>
    </source>
</evidence>
<dbReference type="InterPro" id="IPR002591">
    <property type="entry name" value="Phosphodiest/P_Trfase"/>
</dbReference>
<evidence type="ECO:0000256" key="1">
    <source>
        <dbReference type="SAM" id="SignalP"/>
    </source>
</evidence>
<dbReference type="Gene3D" id="3.30.1360.180">
    <property type="match status" value="1"/>
</dbReference>
<feature type="signal peptide" evidence="1">
    <location>
        <begin position="1"/>
        <end position="20"/>
    </location>
</feature>
<dbReference type="SUPFAM" id="SSF53649">
    <property type="entry name" value="Alkaline phosphatase-like"/>
    <property type="match status" value="1"/>
</dbReference>
<organism evidence="2 3">
    <name type="scientific">Sphingomonas qomolangmaensis</name>
    <dbReference type="NCBI Taxonomy" id="2918765"/>
    <lineage>
        <taxon>Bacteria</taxon>
        <taxon>Pseudomonadati</taxon>
        <taxon>Pseudomonadota</taxon>
        <taxon>Alphaproteobacteria</taxon>
        <taxon>Sphingomonadales</taxon>
        <taxon>Sphingomonadaceae</taxon>
        <taxon>Sphingomonas</taxon>
    </lineage>
</organism>
<dbReference type="EMBL" id="CP101740">
    <property type="protein sequence ID" value="UUL82718.1"/>
    <property type="molecule type" value="Genomic_DNA"/>
</dbReference>
<feature type="chain" id="PRO_5047390487" evidence="1">
    <location>
        <begin position="21"/>
        <end position="413"/>
    </location>
</feature>
<dbReference type="InterPro" id="IPR017850">
    <property type="entry name" value="Alkaline_phosphatase_core_sf"/>
</dbReference>
<dbReference type="PROSITE" id="PS51257">
    <property type="entry name" value="PROKAR_LIPOPROTEIN"/>
    <property type="match status" value="1"/>
</dbReference>